<accession>A0ABV4CSJ9</accession>
<feature type="domain" description="NAD-dependent epimerase/dehydratase" evidence="2">
    <location>
        <begin position="6"/>
        <end position="210"/>
    </location>
</feature>
<name>A0ABV4CSJ9_9BACT</name>
<reference evidence="3 4" key="1">
    <citation type="submission" date="2024-03" db="EMBL/GenBank/DDBJ databases">
        <title>Mouse gut bacterial collection (mGBC) of GemPharmatech.</title>
        <authorList>
            <person name="He Y."/>
            <person name="Dong L."/>
            <person name="Wu D."/>
            <person name="Gao X."/>
            <person name="Lin Z."/>
        </authorList>
    </citation>
    <scope>NUCLEOTIDE SEQUENCE [LARGE SCALE GENOMIC DNA]</scope>
    <source>
        <strain evidence="3 4">54-13</strain>
    </source>
</reference>
<dbReference type="InterPro" id="IPR036291">
    <property type="entry name" value="NAD(P)-bd_dom_sf"/>
</dbReference>
<proteinExistence type="inferred from homology"/>
<dbReference type="Proteomes" id="UP001565200">
    <property type="component" value="Unassembled WGS sequence"/>
</dbReference>
<evidence type="ECO:0000313" key="4">
    <source>
        <dbReference type="Proteomes" id="UP001565200"/>
    </source>
</evidence>
<dbReference type="SUPFAM" id="SSF51735">
    <property type="entry name" value="NAD(P)-binding Rossmann-fold domains"/>
    <property type="match status" value="1"/>
</dbReference>
<organism evidence="3 4">
    <name type="scientific">Heminiphilus faecis</name>
    <dbReference type="NCBI Taxonomy" id="2601703"/>
    <lineage>
        <taxon>Bacteria</taxon>
        <taxon>Pseudomonadati</taxon>
        <taxon>Bacteroidota</taxon>
        <taxon>Bacteroidia</taxon>
        <taxon>Bacteroidales</taxon>
        <taxon>Muribaculaceae</taxon>
        <taxon>Heminiphilus</taxon>
    </lineage>
</organism>
<evidence type="ECO:0000259" key="2">
    <source>
        <dbReference type="Pfam" id="PF01370"/>
    </source>
</evidence>
<gene>
    <name evidence="3" type="ORF">AAK873_01870</name>
</gene>
<keyword evidence="4" id="KW-1185">Reference proteome</keyword>
<dbReference type="PANTHER" id="PTHR43000">
    <property type="entry name" value="DTDP-D-GLUCOSE 4,6-DEHYDRATASE-RELATED"/>
    <property type="match status" value="1"/>
</dbReference>
<dbReference type="Pfam" id="PF01370">
    <property type="entry name" value="Epimerase"/>
    <property type="match status" value="1"/>
</dbReference>
<sequence length="294" mass="34199">MKKETILITGAGPNGVTGNRIKERFIQDFDILSPSSSELDLTDTEAVTKYFNDHKIDFVIHCAVIYPNEYKDGFFDNIRMYFNLARHNTRFSKMFYFGSGAEYDKSRDIVNIPEHEIGKNIPEDPYGLCKFIMQEHADKSDNIYNIRLFGTINPNELYTKNVISNLCIKAAKRIPMTLRKNCRFSFTDIDDVAEFINYGITKDLKYHNYNFLPENNYLLSEIAERICEIAGIEPDVSFLEEGLNREYTGSAQRIISEFNQFTSLTKSLAKVYNRMEKISSEVDIREIDGRWRRN</sequence>
<dbReference type="RefSeq" id="WP_369863155.1">
    <property type="nucleotide sequence ID" value="NZ_JBCLPP010000003.1"/>
</dbReference>
<dbReference type="Gene3D" id="3.40.50.720">
    <property type="entry name" value="NAD(P)-binding Rossmann-like Domain"/>
    <property type="match status" value="1"/>
</dbReference>
<dbReference type="InterPro" id="IPR001509">
    <property type="entry name" value="Epimerase_deHydtase"/>
</dbReference>
<comment type="similarity">
    <text evidence="1">Belongs to the NAD(P)-dependent epimerase/dehydratase family.</text>
</comment>
<dbReference type="EMBL" id="JBCLPP010000003">
    <property type="protein sequence ID" value="MEY8244363.1"/>
    <property type="molecule type" value="Genomic_DNA"/>
</dbReference>
<evidence type="ECO:0000313" key="3">
    <source>
        <dbReference type="EMBL" id="MEY8244363.1"/>
    </source>
</evidence>
<evidence type="ECO:0000256" key="1">
    <source>
        <dbReference type="ARBA" id="ARBA00007637"/>
    </source>
</evidence>
<comment type="caution">
    <text evidence="3">The sequence shown here is derived from an EMBL/GenBank/DDBJ whole genome shotgun (WGS) entry which is preliminary data.</text>
</comment>
<protein>
    <submittedName>
        <fullName evidence="3">NAD-dependent epimerase/dehydratase family protein</fullName>
    </submittedName>
</protein>